<dbReference type="GO" id="GO:0005525">
    <property type="term" value="F:GTP binding"/>
    <property type="evidence" value="ECO:0007669"/>
    <property type="project" value="UniProtKB-KW"/>
</dbReference>
<dbReference type="Gene3D" id="2.40.30.10">
    <property type="entry name" value="Translation factors"/>
    <property type="match status" value="1"/>
</dbReference>
<dbReference type="FunFam" id="3.40.50.300:FF:000514">
    <property type="entry name" value="Ribosome-releasing factor 2, mitochondrial"/>
    <property type="match status" value="1"/>
</dbReference>
<gene>
    <name evidence="8" type="ORF">TD95_004163</name>
</gene>
<dbReference type="OrthoDB" id="198619at2759"/>
<dbReference type="InterPro" id="IPR027417">
    <property type="entry name" value="P-loop_NTPase"/>
</dbReference>
<name>A0A0F4ZG60_9PEZI</name>
<keyword evidence="2" id="KW-0547">Nucleotide-binding</keyword>
<protein>
    <recommendedName>
        <fullName evidence="1">Elongation factor 2</fullName>
    </recommendedName>
</protein>
<dbReference type="InterPro" id="IPR020568">
    <property type="entry name" value="Ribosomal_Su5_D2-typ_SF"/>
</dbReference>
<dbReference type="SMART" id="SM00838">
    <property type="entry name" value="EFG_C"/>
    <property type="match status" value="1"/>
</dbReference>
<dbReference type="Gene3D" id="3.30.230.10">
    <property type="match status" value="1"/>
</dbReference>
<dbReference type="Gene3D" id="3.30.70.870">
    <property type="entry name" value="Elongation Factor G (Translational Gtpase), domain 3"/>
    <property type="match status" value="1"/>
</dbReference>
<sequence>MPLQIVAAARLVAVGRLASAASAGPSGLRTQANLLRKLYQKRWNHGSAPQPDEEAVRRIRNIGIIAHVDAGKTTTTERMLYCSGLTRRVGRVDEGSTVTDFMELEKQKGITIQSAAITFQWPPEALPDYQATINLIDTPGHQDFRFEVDRCMPVLDGAVCIIDGVEGVEAHTERVWSSAQEFSIPRLVFVNKLDREGASFRKSVRDIAARLGSMPVVCQIPWYVKDKFVGVVDIVDKVAYRWTLDPVSERATLAKTPLSEMDNKEMLNEVARARENLVNVLADHDEASMEQLMEDVDTLSSKVIKKSLRSVISKGDGAVVPVFAGASLRQVGVEPLLDAVVDYLPSPLDRPLPMIRNGSELMPFEKAIQGTRMAPVISCVSNVFKVMHHPKEGTLSFVRVYYGYIKGRCPQFNTDTQEHLRPKALVQVSADKIERLTTLHAGQIGALKEIKGTRTGDTLVVTTSGAAIHGPRRHIKIRPPNVPPAVAFIAIEPFGSVAADEVRRALTEMTREDPSLRWQHDDKTDQFVLQGMGKLHLDISVHEMKKRYKLNAAFGPVSVEYKETLDDPSDPVRVTYDKPLAGRIGNVTVSVSVEPLSHVPITPPDAIARNGNFYRANVEMETPFATHPMRSVSEELARHMINGAFAGMARGPKRGSPMHDCLVTVTLRSGDEKTSSPGHFAAAARQGVQEILRDALQNGSVSILEPIMKAVIVCPQSAAGQVQHDLTSAAGGTVLDVKDVSDDVSIVADVTSVYTPPDPYETVTTMREKTTTRRVQITAKVPYKELMEYDEQLRSRTGGRHSMTMDFDSLDRVSAHREKGL</sequence>
<dbReference type="SUPFAM" id="SSF54211">
    <property type="entry name" value="Ribosomal protein S5 domain 2-like"/>
    <property type="match status" value="1"/>
</dbReference>
<dbReference type="GO" id="GO:0005759">
    <property type="term" value="C:mitochondrial matrix"/>
    <property type="evidence" value="ECO:0007669"/>
    <property type="project" value="UniProtKB-ARBA"/>
</dbReference>
<dbReference type="SUPFAM" id="SSF54980">
    <property type="entry name" value="EF-G C-terminal domain-like"/>
    <property type="match status" value="2"/>
</dbReference>
<comment type="caution">
    <text evidence="8">The sequence shown here is derived from an EMBL/GenBank/DDBJ whole genome shotgun (WGS) entry which is preliminary data.</text>
</comment>
<dbReference type="PRINTS" id="PR00315">
    <property type="entry name" value="ELONGATNFCT"/>
</dbReference>
<dbReference type="CDD" id="cd03713">
    <property type="entry name" value="EFG_mtEFG_C"/>
    <property type="match status" value="1"/>
</dbReference>
<dbReference type="SUPFAM" id="SSF50447">
    <property type="entry name" value="Translation proteins"/>
    <property type="match status" value="1"/>
</dbReference>
<keyword evidence="4" id="KW-0496">Mitochondrion</keyword>
<dbReference type="Gene3D" id="3.40.50.300">
    <property type="entry name" value="P-loop containing nucleotide triphosphate hydrolases"/>
    <property type="match status" value="1"/>
</dbReference>
<dbReference type="PANTHER" id="PTHR43261">
    <property type="entry name" value="TRANSLATION ELONGATION FACTOR G-RELATED"/>
    <property type="match status" value="1"/>
</dbReference>
<organism evidence="8 9">
    <name type="scientific">Thielaviopsis punctulata</name>
    <dbReference type="NCBI Taxonomy" id="72032"/>
    <lineage>
        <taxon>Eukaryota</taxon>
        <taxon>Fungi</taxon>
        <taxon>Dikarya</taxon>
        <taxon>Ascomycota</taxon>
        <taxon>Pezizomycotina</taxon>
        <taxon>Sordariomycetes</taxon>
        <taxon>Hypocreomycetidae</taxon>
        <taxon>Microascales</taxon>
        <taxon>Ceratocystidaceae</taxon>
        <taxon>Thielaviopsis</taxon>
    </lineage>
</organism>
<dbReference type="GO" id="GO:0051881">
    <property type="term" value="P:regulation of mitochondrial membrane potential"/>
    <property type="evidence" value="ECO:0007669"/>
    <property type="project" value="EnsemblFungi"/>
</dbReference>
<keyword evidence="5" id="KW-0342">GTP-binding</keyword>
<comment type="function">
    <text evidence="6">Catalyzes the GTP-dependent ribosomal translocation step during translation elongation. During this step, the ribosome changes from the pre-translocational (PRE) to the post-translocational (POST) state as the newly formed A-site-bound peptidyl-tRNA and P-site-bound deacylated tRNA move to the P and E sites, respectively. Catalyzes the coordinated movement of the two tRNA molecules, the mRNA and conformational changes in the ribosome.</text>
</comment>
<dbReference type="PANTHER" id="PTHR43261:SF1">
    <property type="entry name" value="RIBOSOME-RELEASING FACTOR 2, MITOCHONDRIAL"/>
    <property type="match status" value="1"/>
</dbReference>
<dbReference type="GO" id="GO:0032543">
    <property type="term" value="P:mitochondrial translation"/>
    <property type="evidence" value="ECO:0007669"/>
    <property type="project" value="TreeGrafter"/>
</dbReference>
<feature type="domain" description="Tr-type G" evidence="7">
    <location>
        <begin position="57"/>
        <end position="348"/>
    </location>
</feature>
<dbReference type="InterPro" id="IPR009000">
    <property type="entry name" value="Transl_B-barrel_sf"/>
</dbReference>
<dbReference type="PROSITE" id="PS51722">
    <property type="entry name" value="G_TR_2"/>
    <property type="match status" value="1"/>
</dbReference>
<evidence type="ECO:0000256" key="4">
    <source>
        <dbReference type="ARBA" id="ARBA00023128"/>
    </source>
</evidence>
<evidence type="ECO:0000256" key="3">
    <source>
        <dbReference type="ARBA" id="ARBA00022917"/>
    </source>
</evidence>
<reference evidence="8 9" key="1">
    <citation type="submission" date="2015-03" db="EMBL/GenBank/DDBJ databases">
        <authorList>
            <person name="Radwan O."/>
            <person name="Al-Naeli F.A."/>
            <person name="Rendon G.A."/>
            <person name="Fields C."/>
        </authorList>
    </citation>
    <scope>NUCLEOTIDE SEQUENCE [LARGE SCALE GENOMIC DNA]</scope>
    <source>
        <strain evidence="8">CR-DP1</strain>
    </source>
</reference>
<proteinExistence type="predicted"/>
<dbReference type="Pfam" id="PF00009">
    <property type="entry name" value="GTP_EFTU"/>
    <property type="match status" value="1"/>
</dbReference>
<evidence type="ECO:0000256" key="6">
    <source>
        <dbReference type="ARBA" id="ARBA00024731"/>
    </source>
</evidence>
<dbReference type="GO" id="GO:0032790">
    <property type="term" value="P:ribosome disassembly"/>
    <property type="evidence" value="ECO:0007669"/>
    <property type="project" value="TreeGrafter"/>
</dbReference>
<evidence type="ECO:0000256" key="5">
    <source>
        <dbReference type="ARBA" id="ARBA00023134"/>
    </source>
</evidence>
<dbReference type="GO" id="GO:0003924">
    <property type="term" value="F:GTPase activity"/>
    <property type="evidence" value="ECO:0007669"/>
    <property type="project" value="InterPro"/>
</dbReference>
<evidence type="ECO:0000256" key="1">
    <source>
        <dbReference type="ARBA" id="ARBA00017891"/>
    </source>
</evidence>
<dbReference type="InterPro" id="IPR005225">
    <property type="entry name" value="Small_GTP-bd"/>
</dbReference>
<dbReference type="EMBL" id="LAEV01001102">
    <property type="protein sequence ID" value="KKA28888.1"/>
    <property type="molecule type" value="Genomic_DNA"/>
</dbReference>
<dbReference type="AlphaFoldDB" id="A0A0F4ZG60"/>
<evidence type="ECO:0000313" key="8">
    <source>
        <dbReference type="EMBL" id="KKA28888.1"/>
    </source>
</evidence>
<dbReference type="InterPro" id="IPR000640">
    <property type="entry name" value="EFG_V-like"/>
</dbReference>
<dbReference type="Gene3D" id="3.30.70.240">
    <property type="match status" value="1"/>
</dbReference>
<accession>A0A0F4ZG60</accession>
<evidence type="ECO:0000313" key="9">
    <source>
        <dbReference type="Proteomes" id="UP000033483"/>
    </source>
</evidence>
<dbReference type="Pfam" id="PF00679">
    <property type="entry name" value="EFG_C"/>
    <property type="match status" value="1"/>
</dbReference>
<dbReference type="InterPro" id="IPR035649">
    <property type="entry name" value="EFG_V"/>
</dbReference>
<evidence type="ECO:0000259" key="7">
    <source>
        <dbReference type="PROSITE" id="PS51722"/>
    </source>
</evidence>
<dbReference type="NCBIfam" id="TIGR00231">
    <property type="entry name" value="small_GTP"/>
    <property type="match status" value="1"/>
</dbReference>
<dbReference type="InterPro" id="IPR031157">
    <property type="entry name" value="G_TR_CS"/>
</dbReference>
<dbReference type="InterPro" id="IPR000795">
    <property type="entry name" value="T_Tr_GTP-bd_dom"/>
</dbReference>
<dbReference type="Proteomes" id="UP000033483">
    <property type="component" value="Unassembled WGS sequence"/>
</dbReference>
<dbReference type="PROSITE" id="PS00301">
    <property type="entry name" value="G_TR_1"/>
    <property type="match status" value="1"/>
</dbReference>
<dbReference type="Pfam" id="PF14492">
    <property type="entry name" value="EFG_III"/>
    <property type="match status" value="1"/>
</dbReference>
<keyword evidence="9" id="KW-1185">Reference proteome</keyword>
<evidence type="ECO:0000256" key="2">
    <source>
        <dbReference type="ARBA" id="ARBA00022741"/>
    </source>
</evidence>
<dbReference type="InterPro" id="IPR035647">
    <property type="entry name" value="EFG_III/V"/>
</dbReference>
<dbReference type="InterPro" id="IPR041095">
    <property type="entry name" value="EFG_II"/>
</dbReference>
<dbReference type="SUPFAM" id="SSF52540">
    <property type="entry name" value="P-loop containing nucleoside triphosphate hydrolases"/>
    <property type="match status" value="1"/>
</dbReference>
<keyword evidence="3" id="KW-0648">Protein biosynthesis</keyword>
<dbReference type="InterPro" id="IPR014721">
    <property type="entry name" value="Ribsml_uS5_D2-typ_fold_subgr"/>
</dbReference>